<keyword evidence="3" id="KW-1185">Reference proteome</keyword>
<organism evidence="2 3">
    <name type="scientific">Vreelandella rituensis</name>
    <dbReference type="NCBI Taxonomy" id="2282306"/>
    <lineage>
        <taxon>Bacteria</taxon>
        <taxon>Pseudomonadati</taxon>
        <taxon>Pseudomonadota</taxon>
        <taxon>Gammaproteobacteria</taxon>
        <taxon>Oceanospirillales</taxon>
        <taxon>Halomonadaceae</taxon>
        <taxon>Vreelandella</taxon>
    </lineage>
</organism>
<feature type="signal peptide" evidence="1">
    <location>
        <begin position="1"/>
        <end position="20"/>
    </location>
</feature>
<dbReference type="EMBL" id="QPIJ01000028">
    <property type="protein sequence ID" value="RCV89977.1"/>
    <property type="molecule type" value="Genomic_DNA"/>
</dbReference>
<protein>
    <submittedName>
        <fullName evidence="2">Uncharacterized protein</fullName>
    </submittedName>
</protein>
<comment type="caution">
    <text evidence="2">The sequence shown here is derived from an EMBL/GenBank/DDBJ whole genome shotgun (WGS) entry which is preliminary data.</text>
</comment>
<dbReference type="Gene3D" id="3.40.50.10610">
    <property type="entry name" value="ABC-type transport auxiliary lipoprotein component"/>
    <property type="match status" value="1"/>
</dbReference>
<gene>
    <name evidence="2" type="ORF">DU506_12255</name>
</gene>
<accession>A0A368U0F7</accession>
<keyword evidence="1" id="KW-0732">Signal</keyword>
<evidence type="ECO:0000313" key="2">
    <source>
        <dbReference type="EMBL" id="RCV89977.1"/>
    </source>
</evidence>
<proteinExistence type="predicted"/>
<dbReference type="GO" id="GO:0030288">
    <property type="term" value="C:outer membrane-bounded periplasmic space"/>
    <property type="evidence" value="ECO:0007669"/>
    <property type="project" value="InterPro"/>
</dbReference>
<evidence type="ECO:0000313" key="3">
    <source>
        <dbReference type="Proteomes" id="UP000253204"/>
    </source>
</evidence>
<sequence length="424" mass="45858">MAIRMLMLLLTTCWSLSLQAGVQTRTVQAEATGINREDAIFNALGDAVRQVHGAQVNASRELHNSMDRLSVRDSDGREASVTYESRVESGTSVKSKGLISGYRVVSVQPAAGGGQLARLEVQVPVYRVPGSGAQSNRRRLAVYPVEIDTYTLRLAEQPLGAGDVSRRLTQSIVQAFVGSRRFNILDRDMRQAMAAEQRLVASGNVSLAEKAMLGRELGADYLVVTRLTELDMDMREVSNPVTGERSHKGEGVATLEARVVIPATGQVMWSHTLSTDLASLGIDKPGTGGFTQQVFDGLGSELTFQALNVIYPLRVVESQGDRVVLNQGGMIVKPGQRWAVYDIGKAYSDPYHGESLGAQEKWAADVEITRVAEKVAHARVINGGVTGNGQVLRRVDATGAATREAERAALRGTRERVCLPMDPC</sequence>
<dbReference type="AlphaFoldDB" id="A0A368U0F7"/>
<feature type="chain" id="PRO_5016976009" evidence="1">
    <location>
        <begin position="21"/>
        <end position="424"/>
    </location>
</feature>
<dbReference type="RefSeq" id="WP_114487197.1">
    <property type="nucleotide sequence ID" value="NZ_QPIJ01000028.1"/>
</dbReference>
<dbReference type="Pfam" id="PF03783">
    <property type="entry name" value="CsgG"/>
    <property type="match status" value="1"/>
</dbReference>
<reference evidence="2 3" key="1">
    <citation type="submission" date="2018-07" db="EMBL/GenBank/DDBJ databases">
        <title>Halomonas rutogse sp. nov., isolated from Lake TangqianCo on Tibetan Plateau.</title>
        <authorList>
            <person name="Lu H."/>
            <person name="Xing P."/>
            <person name="Wu Q."/>
        </authorList>
    </citation>
    <scope>NUCLEOTIDE SEQUENCE [LARGE SCALE GENOMIC DNA]</scope>
    <source>
        <strain evidence="2 3">TQ8S</strain>
    </source>
</reference>
<dbReference type="Proteomes" id="UP000253204">
    <property type="component" value="Unassembled WGS sequence"/>
</dbReference>
<name>A0A368U0F7_9GAMM</name>
<dbReference type="InterPro" id="IPR005534">
    <property type="entry name" value="Curli_assmbl/transp-comp_CsgG"/>
</dbReference>
<dbReference type="OrthoDB" id="5614584at2"/>
<evidence type="ECO:0000256" key="1">
    <source>
        <dbReference type="SAM" id="SignalP"/>
    </source>
</evidence>